<dbReference type="GO" id="GO:0007130">
    <property type="term" value="P:synaptonemal complex assembly"/>
    <property type="evidence" value="ECO:0007669"/>
    <property type="project" value="InterPro"/>
</dbReference>
<keyword evidence="2 4" id="KW-0175">Coiled coil</keyword>
<feature type="region of interest" description="Disordered" evidence="5">
    <location>
        <begin position="1"/>
        <end position="30"/>
    </location>
</feature>
<evidence type="ECO:0000313" key="7">
    <source>
        <dbReference type="RefSeq" id="XP_032342686.1"/>
    </source>
</evidence>
<evidence type="ECO:0000256" key="3">
    <source>
        <dbReference type="ARBA" id="ARBA00023254"/>
    </source>
</evidence>
<organism evidence="6 7">
    <name type="scientific">Camelus ferus</name>
    <name type="common">Wild bactrian camel</name>
    <name type="synonym">Camelus bactrianus ferus</name>
    <dbReference type="NCBI Taxonomy" id="419612"/>
    <lineage>
        <taxon>Eukaryota</taxon>
        <taxon>Metazoa</taxon>
        <taxon>Chordata</taxon>
        <taxon>Craniata</taxon>
        <taxon>Vertebrata</taxon>
        <taxon>Euteleostomi</taxon>
        <taxon>Mammalia</taxon>
        <taxon>Eutheria</taxon>
        <taxon>Laurasiatheria</taxon>
        <taxon>Artiodactyla</taxon>
        <taxon>Tylopoda</taxon>
        <taxon>Camelidae</taxon>
        <taxon>Camelus</taxon>
    </lineage>
</organism>
<feature type="coiled-coil region" evidence="4">
    <location>
        <begin position="49"/>
        <end position="118"/>
    </location>
</feature>
<dbReference type="Proteomes" id="UP000694856">
    <property type="component" value="Chromosome 9"/>
</dbReference>
<gene>
    <name evidence="7" type="primary">SYCE1L</name>
</gene>
<evidence type="ECO:0000313" key="6">
    <source>
        <dbReference type="Proteomes" id="UP000694856"/>
    </source>
</evidence>
<dbReference type="PANTHER" id="PTHR21731">
    <property type="entry name" value="SYNAPTONEMAL COMPLEX CENTRAL ELEMENT PROTEIN 1-LIKE"/>
    <property type="match status" value="1"/>
</dbReference>
<evidence type="ECO:0000256" key="2">
    <source>
        <dbReference type="ARBA" id="ARBA00023054"/>
    </source>
</evidence>
<sequence length="372" mass="41175">MAGRLEPLEVEPPEVASEAEGQTKSSKKTEDLLEMVKKLQKEGSLEPQIEDLINRINELQQAKKKSSEELGEAQALWEALHRELDSLNEEKVHLEEILSKKQEALRTLQLHCQRTERESQKKYVLSECAEQISIHNSQITESQKQRKLGLPVEEQLEDLIGQHKDLWEFHVSPYHCYQPKPLLSWLQCLCQPTQGPPTAQAQCCKMLKQRLAWEISALQGSLEQLLTEERLARARLQEVEQRLRSPPEVEGAAPAENGRRKEELEEFGGQVPAQTQSTPEGGAGKGEVGSPGVEARPAGTAGGCPRNPPERRVFGCRTSPGVETGKGRRGPAWDDAGAQQPDSRPPQAGPQLPGARGKDDLAPPVELALTPP</sequence>
<feature type="region of interest" description="Disordered" evidence="5">
    <location>
        <begin position="239"/>
        <end position="372"/>
    </location>
</feature>
<evidence type="ECO:0000256" key="5">
    <source>
        <dbReference type="SAM" id="MobiDB-lite"/>
    </source>
</evidence>
<comment type="similarity">
    <text evidence="1">Belongs to the SYCE family.</text>
</comment>
<dbReference type="KEGG" id="cfr:106728838"/>
<dbReference type="InterPro" id="IPR026676">
    <property type="entry name" value="SYCE1"/>
</dbReference>
<dbReference type="GeneID" id="106728838"/>
<protein>
    <submittedName>
        <fullName evidence="7">Synaptonemal complex central element protein 1-like isoform X1</fullName>
    </submittedName>
</protein>
<dbReference type="CTD" id="100130958"/>
<dbReference type="PANTHER" id="PTHR21731:SF1">
    <property type="entry name" value="SYNAPTONEMAL COMPLEX CENTRAL ELEMENT PROTEIN 1-LIKE"/>
    <property type="match status" value="1"/>
</dbReference>
<dbReference type="GO" id="GO:0000795">
    <property type="term" value="C:synaptonemal complex"/>
    <property type="evidence" value="ECO:0007669"/>
    <property type="project" value="InterPro"/>
</dbReference>
<keyword evidence="6" id="KW-1185">Reference proteome</keyword>
<dbReference type="AlphaFoldDB" id="A0A8B8TKC5"/>
<accession>A0A8B8TKC5</accession>
<evidence type="ECO:0000256" key="1">
    <source>
        <dbReference type="ARBA" id="ARBA00010094"/>
    </source>
</evidence>
<evidence type="ECO:0000256" key="4">
    <source>
        <dbReference type="SAM" id="Coils"/>
    </source>
</evidence>
<name>A0A8B8TKC5_CAMFR</name>
<reference evidence="7" key="1">
    <citation type="submission" date="2025-08" db="UniProtKB">
        <authorList>
            <consortium name="RefSeq"/>
        </authorList>
    </citation>
    <scope>IDENTIFICATION</scope>
    <source>
        <tissue evidence="7">Ear skin</tissue>
    </source>
</reference>
<keyword evidence="3" id="KW-0469">Meiosis</keyword>
<proteinExistence type="inferred from homology"/>
<dbReference type="Pfam" id="PF15233">
    <property type="entry name" value="SYCE1"/>
    <property type="match status" value="1"/>
</dbReference>
<dbReference type="RefSeq" id="XP_032342686.1">
    <property type="nucleotide sequence ID" value="XM_032486795.1"/>
</dbReference>